<proteinExistence type="inferred from homology"/>
<keyword evidence="4 7" id="KW-0560">Oxidoreductase</keyword>
<evidence type="ECO:0000313" key="8">
    <source>
        <dbReference type="Proteomes" id="UP001596527"/>
    </source>
</evidence>
<dbReference type="PANTHER" id="PTHR10578:SF107">
    <property type="entry name" value="2-HYDROXYACID OXIDASE 1"/>
    <property type="match status" value="1"/>
</dbReference>
<dbReference type="Pfam" id="PF01070">
    <property type="entry name" value="FMN_dh"/>
    <property type="match status" value="1"/>
</dbReference>
<dbReference type="InterPro" id="IPR013785">
    <property type="entry name" value="Aldolase_TIM"/>
</dbReference>
<dbReference type="GO" id="GO:0016491">
    <property type="term" value="F:oxidoreductase activity"/>
    <property type="evidence" value="ECO:0007669"/>
    <property type="project" value="UniProtKB-KW"/>
</dbReference>
<dbReference type="CDD" id="cd02809">
    <property type="entry name" value="alpha_hydroxyacid_oxid_FMN"/>
    <property type="match status" value="1"/>
</dbReference>
<protein>
    <submittedName>
        <fullName evidence="7">Alpha-hydroxy acid oxidase</fullName>
        <ecNumber evidence="7">1.-.-.-</ecNumber>
    </submittedName>
</protein>
<dbReference type="InterPro" id="IPR008259">
    <property type="entry name" value="FMN_hydac_DH_AS"/>
</dbReference>
<name>A0ABW2SP43_9ACTO</name>
<dbReference type="PROSITE" id="PS00557">
    <property type="entry name" value="FMN_HYDROXY_ACID_DH_1"/>
    <property type="match status" value="1"/>
</dbReference>
<dbReference type="EC" id="1.-.-.-" evidence="7"/>
<evidence type="ECO:0000256" key="3">
    <source>
        <dbReference type="ARBA" id="ARBA00022643"/>
    </source>
</evidence>
<keyword evidence="3" id="KW-0288">FMN</keyword>
<dbReference type="EMBL" id="JBHTEF010000001">
    <property type="protein sequence ID" value="MFC7581827.1"/>
    <property type="molecule type" value="Genomic_DNA"/>
</dbReference>
<keyword evidence="8" id="KW-1185">Reference proteome</keyword>
<sequence>MRTQRHIPRWSDFEPLLRARPLDLDGTHRRLSRAYDVGDLRAIARRRTPRSIFDYVDGAAEREISIRRARRVLGGIEFHPSVLHDVSEVDTATTLFGHEVGLPYVFSPTGFTRMMHHEGELAVARSAQRFGVPYTLSTMGTESPEAVAEAAPEGHNWFGFYVWKDRAASEEILQRVSAAGYEVLVITVDVPVAGARLRDNRNGFSIPPSLSLRTFADGAMHPNWWVNFLTTEPLRFATFSSWDSTIEELANHMFDNTVGIDDLRTVREMWKGPLVVKGIQTLDDARRVADAGADGVVLSNHGGRQLDRAVVPIQLLPRVVEALPGLSVFVDTGFSSGADIVAALALGARSVFLGRAYLYGLMAGGERGVDRLNEILSSEIARTLRLLGVHSVRDLTPEMVSLP</sequence>
<comment type="caution">
    <text evidence="7">The sequence shown here is derived from an EMBL/GenBank/DDBJ whole genome shotgun (WGS) entry which is preliminary data.</text>
</comment>
<organism evidence="7 8">
    <name type="scientific">Schaalia naturae</name>
    <dbReference type="NCBI Taxonomy" id="635203"/>
    <lineage>
        <taxon>Bacteria</taxon>
        <taxon>Bacillati</taxon>
        <taxon>Actinomycetota</taxon>
        <taxon>Actinomycetes</taxon>
        <taxon>Actinomycetales</taxon>
        <taxon>Actinomycetaceae</taxon>
        <taxon>Schaalia</taxon>
    </lineage>
</organism>
<dbReference type="PANTHER" id="PTHR10578">
    <property type="entry name" value="S -2-HYDROXY-ACID OXIDASE-RELATED"/>
    <property type="match status" value="1"/>
</dbReference>
<dbReference type="Proteomes" id="UP001596527">
    <property type="component" value="Unassembled WGS sequence"/>
</dbReference>
<evidence type="ECO:0000313" key="7">
    <source>
        <dbReference type="EMBL" id="MFC7581827.1"/>
    </source>
</evidence>
<dbReference type="SUPFAM" id="SSF51395">
    <property type="entry name" value="FMN-linked oxidoreductases"/>
    <property type="match status" value="1"/>
</dbReference>
<evidence type="ECO:0000256" key="2">
    <source>
        <dbReference type="ARBA" id="ARBA00022630"/>
    </source>
</evidence>
<evidence type="ECO:0000259" key="6">
    <source>
        <dbReference type="PROSITE" id="PS51349"/>
    </source>
</evidence>
<evidence type="ECO:0000256" key="1">
    <source>
        <dbReference type="ARBA" id="ARBA00001917"/>
    </source>
</evidence>
<dbReference type="RefSeq" id="WP_380975467.1">
    <property type="nucleotide sequence ID" value="NZ_JBHTEF010000001.1"/>
</dbReference>
<evidence type="ECO:0000256" key="5">
    <source>
        <dbReference type="ARBA" id="ARBA00024042"/>
    </source>
</evidence>
<dbReference type="InterPro" id="IPR000262">
    <property type="entry name" value="FMN-dep_DH"/>
</dbReference>
<dbReference type="InterPro" id="IPR037396">
    <property type="entry name" value="FMN_HAD"/>
</dbReference>
<reference evidence="8" key="1">
    <citation type="journal article" date="2019" name="Int. J. Syst. Evol. Microbiol.">
        <title>The Global Catalogue of Microorganisms (GCM) 10K type strain sequencing project: providing services to taxonomists for standard genome sequencing and annotation.</title>
        <authorList>
            <consortium name="The Broad Institute Genomics Platform"/>
            <consortium name="The Broad Institute Genome Sequencing Center for Infectious Disease"/>
            <person name="Wu L."/>
            <person name="Ma J."/>
        </authorList>
    </citation>
    <scope>NUCLEOTIDE SEQUENCE [LARGE SCALE GENOMIC DNA]</scope>
    <source>
        <strain evidence="8">CCUG 56698</strain>
    </source>
</reference>
<comment type="similarity">
    <text evidence="5">Belongs to the FMN-dependent alpha-hydroxy acid dehydrogenase family.</text>
</comment>
<dbReference type="InterPro" id="IPR012133">
    <property type="entry name" value="Alpha-hydoxy_acid_DH_FMN"/>
</dbReference>
<dbReference type="PROSITE" id="PS51349">
    <property type="entry name" value="FMN_HYDROXY_ACID_DH_2"/>
    <property type="match status" value="1"/>
</dbReference>
<comment type="cofactor">
    <cofactor evidence="1">
        <name>FMN</name>
        <dbReference type="ChEBI" id="CHEBI:58210"/>
    </cofactor>
</comment>
<feature type="domain" description="FMN hydroxy acid dehydrogenase" evidence="6">
    <location>
        <begin position="29"/>
        <end position="403"/>
    </location>
</feature>
<dbReference type="Gene3D" id="3.20.20.70">
    <property type="entry name" value="Aldolase class I"/>
    <property type="match status" value="1"/>
</dbReference>
<gene>
    <name evidence="7" type="ORF">ACFQWG_11540</name>
</gene>
<accession>A0ABW2SP43</accession>
<dbReference type="PIRSF" id="PIRSF000138">
    <property type="entry name" value="Al-hdrx_acd_dh"/>
    <property type="match status" value="1"/>
</dbReference>
<evidence type="ECO:0000256" key="4">
    <source>
        <dbReference type="ARBA" id="ARBA00023002"/>
    </source>
</evidence>
<keyword evidence="2" id="KW-0285">Flavoprotein</keyword>